<protein>
    <submittedName>
        <fullName evidence="1">Endonuclease domain of the non-LTR retrotransposon LINE-1</fullName>
    </submittedName>
</protein>
<dbReference type="PANTHER" id="PTHR47510:SF3">
    <property type="entry name" value="ENDO_EXONUCLEASE_PHOSPHATASE DOMAIN-CONTAINING PROTEIN"/>
    <property type="match status" value="1"/>
</dbReference>
<dbReference type="GO" id="GO:0004519">
    <property type="term" value="F:endonuclease activity"/>
    <property type="evidence" value="ECO:0007669"/>
    <property type="project" value="UniProtKB-KW"/>
</dbReference>
<evidence type="ECO:0000313" key="1">
    <source>
        <dbReference type="EMBL" id="GFR69034.1"/>
    </source>
</evidence>
<accession>A0AAV4F7H9</accession>
<name>A0AAV4F7H9_9GAST</name>
<sequence length="194" mass="22102">RSRPFLPELIIGNARSLDNKFDELRACTKYLSKYGCASLLCFRSDRTKASNKSRGGGTCLYVNEKWCHLNNVHVKQRLCTPDLEMLTVVLRQFYLPREFAKVTVNVVYVHPKANTIAAMSTVTNHVHKQQNQSPDGVTLVTRDFNAASLKDYLLNYQQYVDMPTRRNKTLDLCYGNVPGAYKTKKLPELGNSDH</sequence>
<feature type="non-terminal residue" evidence="1">
    <location>
        <position position="194"/>
    </location>
</feature>
<feature type="non-terminal residue" evidence="1">
    <location>
        <position position="1"/>
    </location>
</feature>
<dbReference type="PANTHER" id="PTHR47510">
    <property type="entry name" value="REVERSE TRANSCRIPTASE DOMAIN-CONTAINING PROTEIN"/>
    <property type="match status" value="1"/>
</dbReference>
<evidence type="ECO:0000313" key="2">
    <source>
        <dbReference type="Proteomes" id="UP000762676"/>
    </source>
</evidence>
<keyword evidence="2" id="KW-1185">Reference proteome</keyword>
<proteinExistence type="predicted"/>
<dbReference type="AlphaFoldDB" id="A0AAV4F7H9"/>
<gene>
    <name evidence="1" type="ORF">ElyMa_003748300</name>
</gene>
<keyword evidence="1" id="KW-0255">Endonuclease</keyword>
<keyword evidence="1" id="KW-0378">Hydrolase</keyword>
<comment type="caution">
    <text evidence="1">The sequence shown here is derived from an EMBL/GenBank/DDBJ whole genome shotgun (WGS) entry which is preliminary data.</text>
</comment>
<dbReference type="Proteomes" id="UP000762676">
    <property type="component" value="Unassembled WGS sequence"/>
</dbReference>
<reference evidence="1 2" key="1">
    <citation type="journal article" date="2021" name="Elife">
        <title>Chloroplast acquisition without the gene transfer in kleptoplastic sea slugs, Plakobranchus ocellatus.</title>
        <authorList>
            <person name="Maeda T."/>
            <person name="Takahashi S."/>
            <person name="Yoshida T."/>
            <person name="Shimamura S."/>
            <person name="Takaki Y."/>
            <person name="Nagai Y."/>
            <person name="Toyoda A."/>
            <person name="Suzuki Y."/>
            <person name="Arimoto A."/>
            <person name="Ishii H."/>
            <person name="Satoh N."/>
            <person name="Nishiyama T."/>
            <person name="Hasebe M."/>
            <person name="Maruyama T."/>
            <person name="Minagawa J."/>
            <person name="Obokata J."/>
            <person name="Shigenobu S."/>
        </authorList>
    </citation>
    <scope>NUCLEOTIDE SEQUENCE [LARGE SCALE GENOMIC DNA]</scope>
</reference>
<organism evidence="1 2">
    <name type="scientific">Elysia marginata</name>
    <dbReference type="NCBI Taxonomy" id="1093978"/>
    <lineage>
        <taxon>Eukaryota</taxon>
        <taxon>Metazoa</taxon>
        <taxon>Spiralia</taxon>
        <taxon>Lophotrochozoa</taxon>
        <taxon>Mollusca</taxon>
        <taxon>Gastropoda</taxon>
        <taxon>Heterobranchia</taxon>
        <taxon>Euthyneura</taxon>
        <taxon>Panpulmonata</taxon>
        <taxon>Sacoglossa</taxon>
        <taxon>Placobranchoidea</taxon>
        <taxon>Plakobranchidae</taxon>
        <taxon>Elysia</taxon>
    </lineage>
</organism>
<keyword evidence="1" id="KW-0540">Nuclease</keyword>
<dbReference type="EMBL" id="BMAT01007684">
    <property type="protein sequence ID" value="GFR69034.1"/>
    <property type="molecule type" value="Genomic_DNA"/>
</dbReference>